<dbReference type="Gene3D" id="3.40.630.30">
    <property type="match status" value="2"/>
</dbReference>
<dbReference type="InterPro" id="IPR050680">
    <property type="entry name" value="YpeA/RimI_acetyltransf"/>
</dbReference>
<accession>F9WBY5</accession>
<evidence type="ECO:0000313" key="6">
    <source>
        <dbReference type="Proteomes" id="UP000000702"/>
    </source>
</evidence>
<keyword evidence="3" id="KW-0812">Transmembrane</keyword>
<dbReference type="CDD" id="cd04301">
    <property type="entry name" value="NAT_SF"/>
    <property type="match status" value="2"/>
</dbReference>
<dbReference type="OMA" id="MFIAMEW"/>
<keyword evidence="2" id="KW-0012">Acyltransferase</keyword>
<dbReference type="SUPFAM" id="SSF55729">
    <property type="entry name" value="Acyl-CoA N-acyltransferases (Nat)"/>
    <property type="match status" value="2"/>
</dbReference>
<feature type="domain" description="N-acetyltransferase" evidence="4">
    <location>
        <begin position="1"/>
        <end position="129"/>
    </location>
</feature>
<evidence type="ECO:0000256" key="1">
    <source>
        <dbReference type="ARBA" id="ARBA00022679"/>
    </source>
</evidence>
<evidence type="ECO:0000259" key="4">
    <source>
        <dbReference type="PROSITE" id="PS51186"/>
    </source>
</evidence>
<organism evidence="5 6">
    <name type="scientific">Trypanosoma congolense (strain IL3000)</name>
    <dbReference type="NCBI Taxonomy" id="1068625"/>
    <lineage>
        <taxon>Eukaryota</taxon>
        <taxon>Discoba</taxon>
        <taxon>Euglenozoa</taxon>
        <taxon>Kinetoplastea</taxon>
        <taxon>Metakinetoplastina</taxon>
        <taxon>Trypanosomatida</taxon>
        <taxon>Trypanosomatidae</taxon>
        <taxon>Trypanosoma</taxon>
        <taxon>Nannomonas</taxon>
    </lineage>
</organism>
<dbReference type="PANTHER" id="PTHR43420:SF12">
    <property type="entry name" value="N-ACETYLTRANSFERASE DOMAIN-CONTAINING PROTEIN"/>
    <property type="match status" value="1"/>
</dbReference>
<sequence length="312" mass="34818">MNEVSIPQVRDVANDLSATVIFVAMGGKDFMNEGMIGYIILNVNFLAASVVAITWISVLSRFRGNHVGRSLLQHVESFCRANKVKYLEVMKTYDSTQLFRKQGFRSVSKPIAFISAAQRKTVVFSQYPPVPHCIADGSVILRYATPEDRKRWTCCILEACSYLSGCSELVVNAFSAEFRITAVSKETNRVVAIASMDSTGWIPLIACLQEYQGKGLGSFMMFIAMEWLRRQGGDTVTLTPLNNNVIKFYERWSFTVSSKSAGKRRRSSDDMPILVRKLMKSELYLPEGNTVEDFVQRPLPEAGTVLMDAGSG</sequence>
<dbReference type="GO" id="GO:0016747">
    <property type="term" value="F:acyltransferase activity, transferring groups other than amino-acyl groups"/>
    <property type="evidence" value="ECO:0007669"/>
    <property type="project" value="InterPro"/>
</dbReference>
<dbReference type="PANTHER" id="PTHR43420">
    <property type="entry name" value="ACETYLTRANSFERASE"/>
    <property type="match status" value="1"/>
</dbReference>
<keyword evidence="6" id="KW-1185">Reference proteome</keyword>
<protein>
    <submittedName>
        <fullName evidence="5">WGS project CAEQ00000000 data, annotated contig 2162</fullName>
    </submittedName>
</protein>
<keyword evidence="1" id="KW-0808">Transferase</keyword>
<dbReference type="PROSITE" id="PS51186">
    <property type="entry name" value="GNAT"/>
    <property type="match status" value="2"/>
</dbReference>
<proteinExistence type="predicted"/>
<dbReference type="AlphaFoldDB" id="F9WBY5"/>
<dbReference type="InterPro" id="IPR016181">
    <property type="entry name" value="Acyl_CoA_acyltransferase"/>
</dbReference>
<evidence type="ECO:0000313" key="5">
    <source>
        <dbReference type="EMBL" id="CCD14772.1"/>
    </source>
</evidence>
<reference evidence="6" key="1">
    <citation type="submission" date="2011-07" db="EMBL/GenBank/DDBJ databases">
        <title>Divergent evolution of antigenic variation in African trypanosomes.</title>
        <authorList>
            <person name="Jackson A.P."/>
            <person name="Berry A."/>
            <person name="Allison H.C."/>
            <person name="Burton P."/>
            <person name="Anderson J."/>
            <person name="Aslett M."/>
            <person name="Brown R."/>
            <person name="Corton N."/>
            <person name="Harris D."/>
            <person name="Hauser H."/>
            <person name="Gamble J."/>
            <person name="Gilderthorp R."/>
            <person name="McQuillan J."/>
            <person name="Quail M.A."/>
            <person name="Sanders M."/>
            <person name="Van Tonder A."/>
            <person name="Ginger M.L."/>
            <person name="Donelson J.E."/>
            <person name="Field M.C."/>
            <person name="Barry J.D."/>
            <person name="Berriman M."/>
            <person name="Hertz-Fowler C."/>
        </authorList>
    </citation>
    <scope>NUCLEOTIDE SEQUENCE [LARGE SCALE GENOMIC DNA]</scope>
    <source>
        <strain evidence="6">IL3000</strain>
    </source>
</reference>
<dbReference type="Pfam" id="PF00583">
    <property type="entry name" value="Acetyltransf_1"/>
    <property type="match status" value="2"/>
</dbReference>
<feature type="domain" description="N-acetyltransferase" evidence="4">
    <location>
        <begin position="139"/>
        <end position="284"/>
    </location>
</feature>
<dbReference type="Proteomes" id="UP000000702">
    <property type="component" value="Unassembled WGS sequence"/>
</dbReference>
<evidence type="ECO:0000256" key="2">
    <source>
        <dbReference type="ARBA" id="ARBA00023315"/>
    </source>
</evidence>
<name>F9WBY5_TRYCI</name>
<dbReference type="VEuPathDB" id="TriTrypDB:TcIL3000_0_53590"/>
<evidence type="ECO:0000256" key="3">
    <source>
        <dbReference type="SAM" id="Phobius"/>
    </source>
</evidence>
<dbReference type="EMBL" id="CAEQ01001644">
    <property type="protein sequence ID" value="CCD14772.1"/>
    <property type="molecule type" value="Genomic_DNA"/>
</dbReference>
<gene>
    <name evidence="5" type="ORF">TCIL3000_0_53590</name>
</gene>
<comment type="caution">
    <text evidence="5">The sequence shown here is derived from an EMBL/GenBank/DDBJ whole genome shotgun (WGS) entry which is preliminary data.</text>
</comment>
<keyword evidence="3" id="KW-0472">Membrane</keyword>
<dbReference type="InterPro" id="IPR000182">
    <property type="entry name" value="GNAT_dom"/>
</dbReference>
<keyword evidence="3" id="KW-1133">Transmembrane helix</keyword>
<feature type="transmembrane region" description="Helical" evidence="3">
    <location>
        <begin position="35"/>
        <end position="59"/>
    </location>
</feature>
<reference evidence="5 6" key="2">
    <citation type="journal article" date="2012" name="Proc. Natl. Acad. Sci. U.S.A.">
        <title>Antigenic diversity is generated by distinct evolutionary mechanisms in African trypanosome species.</title>
        <authorList>
            <person name="Jackson A.P."/>
            <person name="Berry A."/>
            <person name="Aslett M."/>
            <person name="Allison H.C."/>
            <person name="Burton P."/>
            <person name="Vavrova-Anderson J."/>
            <person name="Brown R."/>
            <person name="Browne H."/>
            <person name="Corton N."/>
            <person name="Hauser H."/>
            <person name="Gamble J."/>
            <person name="Gilderthorp R."/>
            <person name="Marcello L."/>
            <person name="McQuillan J."/>
            <person name="Otto T.D."/>
            <person name="Quail M.A."/>
            <person name="Sanders M.J."/>
            <person name="van Tonder A."/>
            <person name="Ginger M.L."/>
            <person name="Field M.C."/>
            <person name="Barry J.D."/>
            <person name="Hertz-Fowler C."/>
            <person name="Berriman M."/>
        </authorList>
    </citation>
    <scope>NUCLEOTIDE SEQUENCE [LARGE SCALE GENOMIC DNA]</scope>
    <source>
        <strain evidence="5 6">IL3000</strain>
    </source>
</reference>